<protein>
    <submittedName>
        <fullName evidence="4">Disulfide bond formation protein DsbA</fullName>
    </submittedName>
</protein>
<organism evidence="4 5">
    <name type="scientific">Caulobacter flavus</name>
    <dbReference type="NCBI Taxonomy" id="1679497"/>
    <lineage>
        <taxon>Bacteria</taxon>
        <taxon>Pseudomonadati</taxon>
        <taxon>Pseudomonadota</taxon>
        <taxon>Alphaproteobacteria</taxon>
        <taxon>Caulobacterales</taxon>
        <taxon>Caulobacteraceae</taxon>
        <taxon>Caulobacter</taxon>
    </lineage>
</organism>
<feature type="compositionally biased region" description="Basic and acidic residues" evidence="1">
    <location>
        <begin position="217"/>
        <end position="233"/>
    </location>
</feature>
<dbReference type="Gene3D" id="3.40.30.10">
    <property type="entry name" value="Glutaredoxin"/>
    <property type="match status" value="1"/>
</dbReference>
<dbReference type="CDD" id="cd03024">
    <property type="entry name" value="DsbA_FrnE"/>
    <property type="match status" value="1"/>
</dbReference>
<dbReference type="EMBL" id="CP026100">
    <property type="protein sequence ID" value="AYV47903.1"/>
    <property type="molecule type" value="Genomic_DNA"/>
</dbReference>
<reference evidence="4 5" key="1">
    <citation type="submission" date="2017-12" db="EMBL/GenBank/DDBJ databases">
        <title>The genome sequence of Caulobacter flavus CGMCC1 15093.</title>
        <authorList>
            <person name="Gao J."/>
            <person name="Mao X."/>
            <person name="Sun J."/>
        </authorList>
    </citation>
    <scope>NUCLEOTIDE SEQUENCE [LARGE SCALE GENOMIC DNA]</scope>
    <source>
        <strain evidence="4 5">CGMCC1 15093</strain>
    </source>
</reference>
<evidence type="ECO:0000313" key="4">
    <source>
        <dbReference type="EMBL" id="PLR06042.1"/>
    </source>
</evidence>
<dbReference type="EMBL" id="PJRQ01000055">
    <property type="protein sequence ID" value="PLR06042.1"/>
    <property type="molecule type" value="Genomic_DNA"/>
</dbReference>
<dbReference type="KEGG" id="cfh:C1707_17475"/>
<dbReference type="OrthoDB" id="9799122at2"/>
<feature type="domain" description="DSBA-like thioredoxin" evidence="2">
    <location>
        <begin position="6"/>
        <end position="206"/>
    </location>
</feature>
<evidence type="ECO:0000259" key="2">
    <source>
        <dbReference type="Pfam" id="PF01323"/>
    </source>
</evidence>
<dbReference type="PANTHER" id="PTHR13887:SF41">
    <property type="entry name" value="THIOREDOXIN SUPERFAMILY PROTEIN"/>
    <property type="match status" value="1"/>
</dbReference>
<keyword evidence="6" id="KW-1185">Reference proteome</keyword>
<dbReference type="SUPFAM" id="SSF52833">
    <property type="entry name" value="Thioredoxin-like"/>
    <property type="match status" value="1"/>
</dbReference>
<dbReference type="AlphaFoldDB" id="A0A2N5CKM5"/>
<dbReference type="InterPro" id="IPR036249">
    <property type="entry name" value="Thioredoxin-like_sf"/>
</dbReference>
<dbReference type="GO" id="GO:0016491">
    <property type="term" value="F:oxidoreductase activity"/>
    <property type="evidence" value="ECO:0007669"/>
    <property type="project" value="InterPro"/>
</dbReference>
<dbReference type="Proteomes" id="UP000281192">
    <property type="component" value="Chromosome"/>
</dbReference>
<dbReference type="PANTHER" id="PTHR13887">
    <property type="entry name" value="GLUTATHIONE S-TRANSFERASE KAPPA"/>
    <property type="match status" value="1"/>
</dbReference>
<name>A0A2N5CKM5_9CAUL</name>
<evidence type="ECO:0000313" key="6">
    <source>
        <dbReference type="Proteomes" id="UP000281192"/>
    </source>
</evidence>
<dbReference type="InterPro" id="IPR001853">
    <property type="entry name" value="DSBA-like_thioredoxin_dom"/>
</dbReference>
<feature type="region of interest" description="Disordered" evidence="1">
    <location>
        <begin position="217"/>
        <end position="240"/>
    </location>
</feature>
<sequence>MGQPITVDVVADVVCPWCYLGWRRVKSALAARPDLEPIVIWRPYQLDPTLPEEGVDRAAYMAGKFKDQTRLKAVHKALQEAGAEEGISFAFDKIALSPNTSAAHRLIRWARGAAVQDEVVEGLFAAYFEEGRDIGDPVVLGQIAKAAGMDEVAVLQLLADGADKDVIVQQHAMAVQGGVTGVPVAIFAGKVAVVGAESPENLQKALEQALLQKPLRGEREGPAAKRWEGEGVHCRRSHHL</sequence>
<proteinExistence type="predicted"/>
<evidence type="ECO:0000313" key="3">
    <source>
        <dbReference type="EMBL" id="AYV47903.1"/>
    </source>
</evidence>
<reference evidence="3 6" key="2">
    <citation type="submission" date="2018-01" db="EMBL/GenBank/DDBJ databases">
        <title>Complete genome sequence of Caulobacter flavus RHGG3.</title>
        <authorList>
            <person name="Yang E."/>
        </authorList>
    </citation>
    <scope>NUCLEOTIDE SEQUENCE [LARGE SCALE GENOMIC DNA]</scope>
    <source>
        <strain evidence="3 6">RHGG3</strain>
    </source>
</reference>
<dbReference type="RefSeq" id="WP_101715858.1">
    <property type="nucleotide sequence ID" value="NZ_CP026100.1"/>
</dbReference>
<dbReference type="Pfam" id="PF01323">
    <property type="entry name" value="DSBA"/>
    <property type="match status" value="1"/>
</dbReference>
<accession>A0A2N5CKM5</accession>
<gene>
    <name evidence="3" type="ORF">C1707_17475</name>
    <name evidence="4" type="ORF">CFHF_26250</name>
</gene>
<dbReference type="Proteomes" id="UP000234483">
    <property type="component" value="Unassembled WGS sequence"/>
</dbReference>
<evidence type="ECO:0000313" key="5">
    <source>
        <dbReference type="Proteomes" id="UP000234483"/>
    </source>
</evidence>
<evidence type="ECO:0000256" key="1">
    <source>
        <dbReference type="SAM" id="MobiDB-lite"/>
    </source>
</evidence>